<sequence>MATGVDVSAASSYAVLLLLHLLAISTIASVVEERSIYLILMEGEPVAFHGDVLSSQQGRRFDPKSEAYEVHANKLVDSHDQVLESTLDKGSYNKLYSFKHVLNGFAVHTTPSQAKKLQLAQGVKLVERDRRAKLMTTYTPEFLGLPQTVWTQEGGDRNAGDGIVMGFVDTGINPFHPSFAYDILNPLTSNLSHFSGACETGPLFPPFSCNGKIVSARFFIAGAQAAASLNATIDIPSPADAVGHGSHVASIAAGNAGVPVTVNGFYYGRAEPVGWHRVQGLFYLVPCCRFCFLVLRDHSSNDIDYWLLFANRVAVYKAVYPTVGTLADVVAAIDQAVADGVDILTLSIGPEEPPQDTVTFLSIFDIAMLFARRAGVFVVQAAGNSGPGPSTVLSYSPWVVGAAASRTDRRYTASLLLGNGLNVSGVGLSAPTFGNGSLLYRLVLAKDAINLSGAFPRTPEYVEECQHPEAFDPSVVRGSIVICSFSAGFYNETSTLTAIFDTARVLGFMGFVLVANPSYGDFIGQPIPFSVSGALIPKVADAKIVSQYYEQQTLRDARGIVRQFNARAAIQDGRVASFGVQAPIVSRFSSRGPGFIDINRNPSDVLKPDILAPGNEIWAAWSPLSAQDPILTGYNFALLSGSSMAAPHVAGIAALIKQEYPSWNPSMIASAMSTTATKFDNNGGIIMAEGFNIGSLYSSNNFDFGAGFVNPTHAMDPGLVLSSEFEDYISFLCSMPFIDRFAIRAATRVWCGQSIGHPANLNIPSVTISALRRSLTVRRSFKNVATKPETYVSLAIPPNGTTITLRPPWFTIAPEGTQDLDIEINVIKSTNEFSFGEIILTGSLNHIVRMPVTIRPVSIV</sequence>
<organism evidence="12 13">
    <name type="scientific">Gossypium armourianum</name>
    <dbReference type="NCBI Taxonomy" id="34283"/>
    <lineage>
        <taxon>Eukaryota</taxon>
        <taxon>Viridiplantae</taxon>
        <taxon>Streptophyta</taxon>
        <taxon>Embryophyta</taxon>
        <taxon>Tracheophyta</taxon>
        <taxon>Spermatophyta</taxon>
        <taxon>Magnoliopsida</taxon>
        <taxon>eudicotyledons</taxon>
        <taxon>Gunneridae</taxon>
        <taxon>Pentapetalae</taxon>
        <taxon>rosids</taxon>
        <taxon>malvids</taxon>
        <taxon>Malvales</taxon>
        <taxon>Malvaceae</taxon>
        <taxon>Malvoideae</taxon>
        <taxon>Gossypium</taxon>
    </lineage>
</organism>
<evidence type="ECO:0000256" key="3">
    <source>
        <dbReference type="ARBA" id="ARBA00022729"/>
    </source>
</evidence>
<name>A0A7J9JZR4_9ROSI</name>
<dbReference type="SUPFAM" id="SSF52743">
    <property type="entry name" value="Subtilisin-like"/>
    <property type="match status" value="1"/>
</dbReference>
<keyword evidence="4 7" id="KW-0378">Hydrolase</keyword>
<dbReference type="PROSITE" id="PS51892">
    <property type="entry name" value="SUBTILASE"/>
    <property type="match status" value="1"/>
</dbReference>
<evidence type="ECO:0000259" key="11">
    <source>
        <dbReference type="Pfam" id="PF17766"/>
    </source>
</evidence>
<comment type="caution">
    <text evidence="12">The sequence shown here is derived from an EMBL/GenBank/DDBJ whole genome shotgun (WGS) entry which is preliminary data.</text>
</comment>
<evidence type="ECO:0000256" key="1">
    <source>
        <dbReference type="ARBA" id="ARBA00011073"/>
    </source>
</evidence>
<keyword evidence="3 8" id="KW-0732">Signal</keyword>
<evidence type="ECO:0000256" key="4">
    <source>
        <dbReference type="ARBA" id="ARBA00022801"/>
    </source>
</evidence>
<feature type="active site" description="Charge relay system" evidence="6 7">
    <location>
        <position position="643"/>
    </location>
</feature>
<dbReference type="Pfam" id="PF17766">
    <property type="entry name" value="fn3_6"/>
    <property type="match status" value="1"/>
</dbReference>
<evidence type="ECO:0000256" key="7">
    <source>
        <dbReference type="PROSITE-ProRule" id="PRU01240"/>
    </source>
</evidence>
<feature type="domain" description="Subtilisin-like protease fibronectin type-III" evidence="11">
    <location>
        <begin position="760"/>
        <end position="854"/>
    </location>
</feature>
<protein>
    <recommendedName>
        <fullName evidence="14">Subtilisin-like protease SBT2.4</fullName>
    </recommendedName>
</protein>
<evidence type="ECO:0000256" key="8">
    <source>
        <dbReference type="SAM" id="SignalP"/>
    </source>
</evidence>
<proteinExistence type="inferred from homology"/>
<gene>
    <name evidence="12" type="ORF">Goarm_005379</name>
</gene>
<dbReference type="InterPro" id="IPR000209">
    <property type="entry name" value="Peptidase_S8/S53_dom"/>
</dbReference>
<dbReference type="PANTHER" id="PTHR10795">
    <property type="entry name" value="PROPROTEIN CONVERTASE SUBTILISIN/KEXIN"/>
    <property type="match status" value="1"/>
</dbReference>
<dbReference type="InterPro" id="IPR010259">
    <property type="entry name" value="S8pro/Inhibitor_I9"/>
</dbReference>
<feature type="active site" description="Charge relay system" evidence="6 7">
    <location>
        <position position="169"/>
    </location>
</feature>
<dbReference type="GO" id="GO:0004252">
    <property type="term" value="F:serine-type endopeptidase activity"/>
    <property type="evidence" value="ECO:0007669"/>
    <property type="project" value="UniProtKB-UniRule"/>
</dbReference>
<evidence type="ECO:0000256" key="6">
    <source>
        <dbReference type="PIRSR" id="PIRSR615500-1"/>
    </source>
</evidence>
<evidence type="ECO:0000259" key="9">
    <source>
        <dbReference type="Pfam" id="PF00082"/>
    </source>
</evidence>
<evidence type="ECO:0000256" key="2">
    <source>
        <dbReference type="ARBA" id="ARBA00022670"/>
    </source>
</evidence>
<feature type="signal peptide" evidence="8">
    <location>
        <begin position="1"/>
        <end position="28"/>
    </location>
</feature>
<dbReference type="InterPro" id="IPR041469">
    <property type="entry name" value="Subtilisin-like_FN3"/>
</dbReference>
<dbReference type="AlphaFoldDB" id="A0A7J9JZR4"/>
<dbReference type="PROSITE" id="PS00137">
    <property type="entry name" value="SUBTILASE_HIS"/>
    <property type="match status" value="1"/>
</dbReference>
<evidence type="ECO:0000259" key="10">
    <source>
        <dbReference type="Pfam" id="PF05922"/>
    </source>
</evidence>
<accession>A0A7J9JZR4</accession>
<keyword evidence="13" id="KW-1185">Reference proteome</keyword>
<dbReference type="InterPro" id="IPR037045">
    <property type="entry name" value="S8pro/Inhibitor_I9_sf"/>
</dbReference>
<dbReference type="InterPro" id="IPR036852">
    <property type="entry name" value="Peptidase_S8/S53_dom_sf"/>
</dbReference>
<dbReference type="CDD" id="cd02120">
    <property type="entry name" value="PA_subtilisin_like"/>
    <property type="match status" value="1"/>
</dbReference>
<evidence type="ECO:0000313" key="13">
    <source>
        <dbReference type="Proteomes" id="UP000593575"/>
    </source>
</evidence>
<dbReference type="Gene3D" id="3.40.50.200">
    <property type="entry name" value="Peptidase S8/S53 domain"/>
    <property type="match status" value="2"/>
</dbReference>
<dbReference type="Gene3D" id="3.30.70.80">
    <property type="entry name" value="Peptidase S8 propeptide/proteinase inhibitor I9"/>
    <property type="match status" value="1"/>
</dbReference>
<dbReference type="Pfam" id="PF05922">
    <property type="entry name" value="Inhibitor_I9"/>
    <property type="match status" value="1"/>
</dbReference>
<evidence type="ECO:0000256" key="5">
    <source>
        <dbReference type="ARBA" id="ARBA00022825"/>
    </source>
</evidence>
<dbReference type="Proteomes" id="UP000593575">
    <property type="component" value="Unassembled WGS sequence"/>
</dbReference>
<keyword evidence="5 7" id="KW-0720">Serine protease</keyword>
<feature type="domain" description="Inhibitor I9" evidence="10">
    <location>
        <begin position="71"/>
        <end position="134"/>
    </location>
</feature>
<dbReference type="InterPro" id="IPR022398">
    <property type="entry name" value="Peptidase_S8_His-AS"/>
</dbReference>
<dbReference type="Pfam" id="PF00082">
    <property type="entry name" value="Peptidase_S8"/>
    <property type="match status" value="1"/>
</dbReference>
<feature type="domain" description="Peptidase S8/S53" evidence="9">
    <location>
        <begin position="160"/>
        <end position="679"/>
    </location>
</feature>
<dbReference type="PRINTS" id="PR00723">
    <property type="entry name" value="SUBTILISIN"/>
</dbReference>
<dbReference type="GO" id="GO:0006508">
    <property type="term" value="P:proteolysis"/>
    <property type="evidence" value="ECO:0007669"/>
    <property type="project" value="UniProtKB-KW"/>
</dbReference>
<dbReference type="EMBL" id="JABFAE010000010">
    <property type="protein sequence ID" value="MBA0839674.1"/>
    <property type="molecule type" value="Genomic_DNA"/>
</dbReference>
<keyword evidence="2 7" id="KW-0645">Protease</keyword>
<reference evidence="12 13" key="1">
    <citation type="journal article" date="2019" name="Genome Biol. Evol.">
        <title>Insights into the evolution of the New World diploid cottons (Gossypium, subgenus Houzingenia) based on genome sequencing.</title>
        <authorList>
            <person name="Grover C.E."/>
            <person name="Arick M.A. 2nd"/>
            <person name="Thrash A."/>
            <person name="Conover J.L."/>
            <person name="Sanders W.S."/>
            <person name="Peterson D.G."/>
            <person name="Frelichowski J.E."/>
            <person name="Scheffler J.A."/>
            <person name="Scheffler B.E."/>
            <person name="Wendel J.F."/>
        </authorList>
    </citation>
    <scope>NUCLEOTIDE SEQUENCE [LARGE SCALE GENOMIC DNA]</scope>
    <source>
        <strain evidence="12">6</strain>
        <tissue evidence="12">Leaf</tissue>
    </source>
</reference>
<dbReference type="InterPro" id="IPR045051">
    <property type="entry name" value="SBT"/>
</dbReference>
<comment type="similarity">
    <text evidence="1 7">Belongs to the peptidase S8 family.</text>
</comment>
<evidence type="ECO:0008006" key="14">
    <source>
        <dbReference type="Google" id="ProtNLM"/>
    </source>
</evidence>
<feature type="chain" id="PRO_5029468635" description="Subtilisin-like protease SBT2.4" evidence="8">
    <location>
        <begin position="29"/>
        <end position="860"/>
    </location>
</feature>
<evidence type="ECO:0000313" key="12">
    <source>
        <dbReference type="EMBL" id="MBA0839674.1"/>
    </source>
</evidence>
<dbReference type="Gene3D" id="2.60.40.2310">
    <property type="match status" value="1"/>
</dbReference>
<feature type="active site" description="Charge relay system" evidence="6 7">
    <location>
        <position position="244"/>
    </location>
</feature>
<dbReference type="InterPro" id="IPR015500">
    <property type="entry name" value="Peptidase_S8_subtilisin-rel"/>
</dbReference>